<dbReference type="Proteomes" id="UP000237968">
    <property type="component" value="Unassembled WGS sequence"/>
</dbReference>
<evidence type="ECO:0000256" key="1">
    <source>
        <dbReference type="SAM" id="MobiDB-lite"/>
    </source>
</evidence>
<name>A0A2S9YG37_9BACT</name>
<comment type="caution">
    <text evidence="2">The sequence shown here is derived from an EMBL/GenBank/DDBJ whole genome shotgun (WGS) entry which is preliminary data.</text>
</comment>
<reference evidence="2 3" key="1">
    <citation type="submission" date="2018-03" db="EMBL/GenBank/DDBJ databases">
        <title>Draft Genome Sequences of the Obligatory Marine Myxobacteria Enhygromyxa salina SWB005.</title>
        <authorList>
            <person name="Poehlein A."/>
            <person name="Moghaddam J.A."/>
            <person name="Harms H."/>
            <person name="Alanjari M."/>
            <person name="Koenig G.M."/>
            <person name="Daniel R."/>
            <person name="Schaeberle T.F."/>
        </authorList>
    </citation>
    <scope>NUCLEOTIDE SEQUENCE [LARGE SCALE GENOMIC DNA]</scope>
    <source>
        <strain evidence="2 3">SWB005</strain>
    </source>
</reference>
<proteinExistence type="predicted"/>
<dbReference type="EMBL" id="PVNK01000064">
    <property type="protein sequence ID" value="PRQ04067.1"/>
    <property type="molecule type" value="Genomic_DNA"/>
</dbReference>
<dbReference type="AlphaFoldDB" id="A0A2S9YG37"/>
<organism evidence="2 3">
    <name type="scientific">Enhygromyxa salina</name>
    <dbReference type="NCBI Taxonomy" id="215803"/>
    <lineage>
        <taxon>Bacteria</taxon>
        <taxon>Pseudomonadati</taxon>
        <taxon>Myxococcota</taxon>
        <taxon>Polyangia</taxon>
        <taxon>Nannocystales</taxon>
        <taxon>Nannocystaceae</taxon>
        <taxon>Enhygromyxa</taxon>
    </lineage>
</organism>
<feature type="region of interest" description="Disordered" evidence="1">
    <location>
        <begin position="222"/>
        <end position="245"/>
    </location>
</feature>
<gene>
    <name evidence="2" type="ORF">ENSA5_11150</name>
</gene>
<dbReference type="RefSeq" id="WP_106390587.1">
    <property type="nucleotide sequence ID" value="NZ_PVNK01000064.1"/>
</dbReference>
<dbReference type="OrthoDB" id="5511480at2"/>
<keyword evidence="3" id="KW-1185">Reference proteome</keyword>
<evidence type="ECO:0000313" key="3">
    <source>
        <dbReference type="Proteomes" id="UP000237968"/>
    </source>
</evidence>
<protein>
    <submittedName>
        <fullName evidence="2">Uncharacterized protein</fullName>
    </submittedName>
</protein>
<accession>A0A2S9YG37</accession>
<sequence length="267" mass="29124">MFIVAITRWGPGFAAQLPELAKILDLFPYDLRMRLSGPLPVVVARMPEREAASSLMAKLREWGHGAVGCSASTVPGADAMHQPREFEFDGEVLRTQGVGRERAELRAGEVYALFHAMVLADHQTTEQKTVKKLSVSQTLLAGGVPMTAKKSSTVRATESESEERIYLIRHGWADPMVFCQHHLRYTGLGEAMGHSSHESFAALCARLRSFCPGAYYDDRLRTSRRKSSTSTSGGEAGSKSRTVTTSNASGVDLAVHLLLVAHARGQL</sequence>
<feature type="compositionally biased region" description="Low complexity" evidence="1">
    <location>
        <begin position="228"/>
        <end position="240"/>
    </location>
</feature>
<evidence type="ECO:0000313" key="2">
    <source>
        <dbReference type="EMBL" id="PRQ04067.1"/>
    </source>
</evidence>